<dbReference type="Proteomes" id="UP000481153">
    <property type="component" value="Unassembled WGS sequence"/>
</dbReference>
<accession>A0A6G0WUB0</accession>
<dbReference type="AlphaFoldDB" id="A0A6G0WUB0"/>
<organism evidence="1 2">
    <name type="scientific">Aphanomyces euteiches</name>
    <dbReference type="NCBI Taxonomy" id="100861"/>
    <lineage>
        <taxon>Eukaryota</taxon>
        <taxon>Sar</taxon>
        <taxon>Stramenopiles</taxon>
        <taxon>Oomycota</taxon>
        <taxon>Saprolegniomycetes</taxon>
        <taxon>Saprolegniales</taxon>
        <taxon>Verrucalvaceae</taxon>
        <taxon>Aphanomyces</taxon>
    </lineage>
</organism>
<sequence>MELSVEMEIDPHAARHSSRSSKIRLTIDASQSLLAREHQPLIQSSTQRWKLQKFCSIEEIFHATWRAIYTTLSLFTGLLGVRNKVKHSSGLFCSEKHAAFEQRTTEMWAASLLKFPHVASMTDLQLDNIALPDEELLGWTKFTDIQPLSASEYDLQHDDLPLDLLEAIFKTESVLPSPLQPIQSVTTSIHQAMSAPQSEMQVDDLPLDLLEAVFKPDTTWTASVQPRVPDIPTPRQQTARKLCEAPGCVKYARCQGMCTQHGGRRYCEEVNCPRVAQFAGKCTAHGGIKPCNVPGCQRAVQSRGRCKTHGGGVRCQVAGCTKGSISRGRCRGHGGGMRCQVDECGKWAQREGCCVRHYRELVHYH</sequence>
<name>A0A6G0WUB0_9STRA</name>
<dbReference type="VEuPathDB" id="FungiDB:AeMF1_018484"/>
<evidence type="ECO:0000313" key="1">
    <source>
        <dbReference type="EMBL" id="KAF0731044.1"/>
    </source>
</evidence>
<keyword evidence="2" id="KW-1185">Reference proteome</keyword>
<gene>
    <name evidence="1" type="ORF">Ae201684_011593</name>
</gene>
<dbReference type="PANTHER" id="PTHR31827">
    <property type="entry name" value="EMB|CAB89363.1"/>
    <property type="match status" value="1"/>
</dbReference>
<dbReference type="EMBL" id="VJMJ01000147">
    <property type="protein sequence ID" value="KAF0731044.1"/>
    <property type="molecule type" value="Genomic_DNA"/>
</dbReference>
<comment type="caution">
    <text evidence="1">The sequence shown here is derived from an EMBL/GenBank/DDBJ whole genome shotgun (WGS) entry which is preliminary data.</text>
</comment>
<reference evidence="1 2" key="1">
    <citation type="submission" date="2019-07" db="EMBL/GenBank/DDBJ databases">
        <title>Genomics analysis of Aphanomyces spp. identifies a new class of oomycete effector associated with host adaptation.</title>
        <authorList>
            <person name="Gaulin E."/>
        </authorList>
    </citation>
    <scope>NUCLEOTIDE SEQUENCE [LARGE SCALE GENOMIC DNA]</scope>
    <source>
        <strain evidence="1 2">ATCC 201684</strain>
    </source>
</reference>
<proteinExistence type="predicted"/>
<evidence type="ECO:0000313" key="2">
    <source>
        <dbReference type="Proteomes" id="UP000481153"/>
    </source>
</evidence>
<dbReference type="PANTHER" id="PTHR31827:SF1">
    <property type="entry name" value="EMB|CAB89363.1"/>
    <property type="match status" value="1"/>
</dbReference>
<protein>
    <submittedName>
        <fullName evidence="1">Uncharacterized protein</fullName>
    </submittedName>
</protein>